<dbReference type="PANTHER" id="PTHR30143">
    <property type="entry name" value="ACID HYDRATASE"/>
    <property type="match status" value="1"/>
</dbReference>
<dbReference type="PANTHER" id="PTHR30143:SF0">
    <property type="entry name" value="2-KETO-4-PENTENOATE HYDRATASE"/>
    <property type="match status" value="1"/>
</dbReference>
<dbReference type="InterPro" id="IPR011234">
    <property type="entry name" value="Fumarylacetoacetase-like_C"/>
</dbReference>
<keyword evidence="1" id="KW-0456">Lyase</keyword>
<dbReference type="Proteomes" id="UP000502608">
    <property type="component" value="Chromosome"/>
</dbReference>
<organism evidence="3 4">
    <name type="scientific">Shewanella aestuarii</name>
    <dbReference type="NCBI Taxonomy" id="1028752"/>
    <lineage>
        <taxon>Bacteria</taxon>
        <taxon>Pseudomonadati</taxon>
        <taxon>Pseudomonadota</taxon>
        <taxon>Gammaproteobacteria</taxon>
        <taxon>Alteromonadales</taxon>
        <taxon>Shewanellaceae</taxon>
        <taxon>Shewanella</taxon>
    </lineage>
</organism>
<dbReference type="InterPro" id="IPR036663">
    <property type="entry name" value="Fumarylacetoacetase_C_sf"/>
</dbReference>
<sequence>MTEQAALKTLASHLMSQRTALKPASELAAIAPQSIDDAFYVQQQMIKLFGKEIAGWKCLVPQPNDQLIFAPILADAVVQQAACPMIAHRTTEQSIALIEPEIAFVLGQDIAPNQQYTDAQIDAAMSGAFMALELIQLRFSQDYSASNLEKLADGLSNQGIYIGPEIDIQAVYQASEVSVEVTESPAGGDEQTQHFDGKHPCGLPQSPIYWLVNYLASKGVGLKKGQAIITGSYAGVVKVAMNTPVTIRYEGLGEFQVNFEDKL</sequence>
<feature type="domain" description="Fumarylacetoacetase-like C-terminal" evidence="2">
    <location>
        <begin position="97"/>
        <end position="253"/>
    </location>
</feature>
<dbReference type="KEGG" id="saes:HBH39_05970"/>
<proteinExistence type="predicted"/>
<dbReference type="InterPro" id="IPR050772">
    <property type="entry name" value="Hydratase-Decarb/MhpD_sf"/>
</dbReference>
<evidence type="ECO:0000313" key="3">
    <source>
        <dbReference type="EMBL" id="QIR14091.1"/>
    </source>
</evidence>
<dbReference type="EMBL" id="CP050313">
    <property type="protein sequence ID" value="QIR14091.1"/>
    <property type="molecule type" value="Genomic_DNA"/>
</dbReference>
<name>A0A6G9QJQ2_9GAMM</name>
<accession>A0A6G9QJQ2</accession>
<dbReference type="Pfam" id="PF01557">
    <property type="entry name" value="FAA_hydrolase"/>
    <property type="match status" value="1"/>
</dbReference>
<dbReference type="SUPFAM" id="SSF56529">
    <property type="entry name" value="FAH"/>
    <property type="match status" value="1"/>
</dbReference>
<evidence type="ECO:0000256" key="1">
    <source>
        <dbReference type="ARBA" id="ARBA00023239"/>
    </source>
</evidence>
<keyword evidence="4" id="KW-1185">Reference proteome</keyword>
<dbReference type="GO" id="GO:0005737">
    <property type="term" value="C:cytoplasm"/>
    <property type="evidence" value="ECO:0007669"/>
    <property type="project" value="TreeGrafter"/>
</dbReference>
<evidence type="ECO:0000259" key="2">
    <source>
        <dbReference type="Pfam" id="PF01557"/>
    </source>
</evidence>
<dbReference type="RefSeq" id="WP_167676492.1">
    <property type="nucleotide sequence ID" value="NZ_CP050313.1"/>
</dbReference>
<gene>
    <name evidence="3" type="ORF">HBH39_05970</name>
</gene>
<evidence type="ECO:0000313" key="4">
    <source>
        <dbReference type="Proteomes" id="UP000502608"/>
    </source>
</evidence>
<reference evidence="3 4" key="1">
    <citation type="submission" date="2020-03" db="EMBL/GenBank/DDBJ databases">
        <title>Complete genome sequence of Shewanella sp.</title>
        <authorList>
            <person name="Kim Y.-S."/>
            <person name="Kim S.-J."/>
            <person name="Jung H.-K."/>
            <person name="Kim K.-H."/>
        </authorList>
    </citation>
    <scope>NUCLEOTIDE SEQUENCE [LARGE SCALE GENOMIC DNA]</scope>
    <source>
        <strain evidence="3 4">PN3F2</strain>
    </source>
</reference>
<dbReference type="GO" id="GO:0008684">
    <property type="term" value="F:2-oxopent-4-enoate hydratase activity"/>
    <property type="evidence" value="ECO:0007669"/>
    <property type="project" value="TreeGrafter"/>
</dbReference>
<protein>
    <submittedName>
        <fullName evidence="3">Hydratase</fullName>
    </submittedName>
</protein>
<dbReference type="AlphaFoldDB" id="A0A6G9QJQ2"/>
<dbReference type="Gene3D" id="3.90.850.10">
    <property type="entry name" value="Fumarylacetoacetase-like, C-terminal domain"/>
    <property type="match status" value="1"/>
</dbReference>